<gene>
    <name evidence="2" type="ORF">BTUL_0111g00050</name>
</gene>
<keyword evidence="3" id="KW-1185">Reference proteome</keyword>
<keyword evidence="1" id="KW-0472">Membrane</keyword>
<reference evidence="2 3" key="1">
    <citation type="submission" date="2017-12" db="EMBL/GenBank/DDBJ databases">
        <title>Comparative genomics of Botrytis spp.</title>
        <authorList>
            <person name="Valero-Jimenez C.A."/>
            <person name="Tapia P."/>
            <person name="Veloso J."/>
            <person name="Silva-Moreno E."/>
            <person name="Staats M."/>
            <person name="Valdes J.H."/>
            <person name="Van Kan J.A.L."/>
        </authorList>
    </citation>
    <scope>NUCLEOTIDE SEQUENCE [LARGE SCALE GENOMIC DNA]</scope>
    <source>
        <strain evidence="2 3">Bt9001</strain>
    </source>
</reference>
<evidence type="ECO:0000313" key="3">
    <source>
        <dbReference type="Proteomes" id="UP000297777"/>
    </source>
</evidence>
<sequence length="89" mass="9849">MEAIYLGLKTAPYSIKTSLSRFSKKLKTSIELIQTTPFFYLNVLLLVNFSLFFSYTAHNALSAFSGPSAASFLAVLFVQFLPSEKAVSL</sequence>
<comment type="caution">
    <text evidence="2">The sequence shown here is derived from an EMBL/GenBank/DDBJ whole genome shotgun (WGS) entry which is preliminary data.</text>
</comment>
<proteinExistence type="predicted"/>
<feature type="transmembrane region" description="Helical" evidence="1">
    <location>
        <begin position="37"/>
        <end position="55"/>
    </location>
</feature>
<dbReference type="AlphaFoldDB" id="A0A4Z1EGF2"/>
<evidence type="ECO:0000256" key="1">
    <source>
        <dbReference type="SAM" id="Phobius"/>
    </source>
</evidence>
<name>A0A4Z1EGF2_9HELO</name>
<evidence type="ECO:0000313" key="2">
    <source>
        <dbReference type="EMBL" id="TGO11356.1"/>
    </source>
</evidence>
<accession>A0A4Z1EGF2</accession>
<dbReference type="EMBL" id="PQXH01000111">
    <property type="protein sequence ID" value="TGO11356.1"/>
    <property type="molecule type" value="Genomic_DNA"/>
</dbReference>
<keyword evidence="1" id="KW-1133">Transmembrane helix</keyword>
<feature type="transmembrane region" description="Helical" evidence="1">
    <location>
        <begin position="61"/>
        <end position="81"/>
    </location>
</feature>
<keyword evidence="1" id="KW-0812">Transmembrane</keyword>
<organism evidence="2 3">
    <name type="scientific">Botrytis tulipae</name>
    <dbReference type="NCBI Taxonomy" id="87230"/>
    <lineage>
        <taxon>Eukaryota</taxon>
        <taxon>Fungi</taxon>
        <taxon>Dikarya</taxon>
        <taxon>Ascomycota</taxon>
        <taxon>Pezizomycotina</taxon>
        <taxon>Leotiomycetes</taxon>
        <taxon>Helotiales</taxon>
        <taxon>Sclerotiniaceae</taxon>
        <taxon>Botrytis</taxon>
    </lineage>
</organism>
<protein>
    <submittedName>
        <fullName evidence="2">Uncharacterized protein</fullName>
    </submittedName>
</protein>
<dbReference type="Proteomes" id="UP000297777">
    <property type="component" value="Unassembled WGS sequence"/>
</dbReference>